<comment type="caution">
    <text evidence="1">The sequence shown here is derived from an EMBL/GenBank/DDBJ whole genome shotgun (WGS) entry which is preliminary data.</text>
</comment>
<accession>A0ABQ7QXN0</accession>
<protein>
    <submittedName>
        <fullName evidence="1">Uncharacterized protein</fullName>
    </submittedName>
</protein>
<keyword evidence="2" id="KW-1185">Reference proteome</keyword>
<sequence length="187" mass="20192">PTSWSAIKPRLARSPWDSAPRLLLQGALHAGYAALDEVTEQEMREVVGALTQLSLNFEENEAILAVWVCAVCRGGAGAGAGALLAAWGGAPRLSLLRAMARASRAGQPTARLRLLCLLGQCIITPNSESLIKDYEALCAQVLGPNPGDVQNWGRSPHPSKLPLLAMRILPKHTKYFELEYELTPKES</sequence>
<dbReference type="EMBL" id="JAHIBW010000006">
    <property type="protein sequence ID" value="KAG7309795.1"/>
    <property type="molecule type" value="Genomic_DNA"/>
</dbReference>
<name>A0ABQ7QXN0_PLUXY</name>
<gene>
    <name evidence="1" type="ORF">JYU34_004295</name>
</gene>
<dbReference type="Proteomes" id="UP000823941">
    <property type="component" value="Chromosome 6"/>
</dbReference>
<feature type="non-terminal residue" evidence="1">
    <location>
        <position position="1"/>
    </location>
</feature>
<organism evidence="1 2">
    <name type="scientific">Plutella xylostella</name>
    <name type="common">Diamondback moth</name>
    <name type="synonym">Plutella maculipennis</name>
    <dbReference type="NCBI Taxonomy" id="51655"/>
    <lineage>
        <taxon>Eukaryota</taxon>
        <taxon>Metazoa</taxon>
        <taxon>Ecdysozoa</taxon>
        <taxon>Arthropoda</taxon>
        <taxon>Hexapoda</taxon>
        <taxon>Insecta</taxon>
        <taxon>Pterygota</taxon>
        <taxon>Neoptera</taxon>
        <taxon>Endopterygota</taxon>
        <taxon>Lepidoptera</taxon>
        <taxon>Glossata</taxon>
        <taxon>Ditrysia</taxon>
        <taxon>Yponomeutoidea</taxon>
        <taxon>Plutellidae</taxon>
        <taxon>Plutella</taxon>
    </lineage>
</organism>
<proteinExistence type="predicted"/>
<evidence type="ECO:0000313" key="2">
    <source>
        <dbReference type="Proteomes" id="UP000823941"/>
    </source>
</evidence>
<evidence type="ECO:0000313" key="1">
    <source>
        <dbReference type="EMBL" id="KAG7309795.1"/>
    </source>
</evidence>
<reference evidence="1 2" key="1">
    <citation type="submission" date="2021-06" db="EMBL/GenBank/DDBJ databases">
        <title>A haploid diamondback moth (Plutella xylostella L.) genome assembly resolves 31 chromosomes and identifies a diamide resistance mutation.</title>
        <authorList>
            <person name="Ward C.M."/>
            <person name="Perry K.D."/>
            <person name="Baker G."/>
            <person name="Powis K."/>
            <person name="Heckel D.G."/>
            <person name="Baxter S.W."/>
        </authorList>
    </citation>
    <scope>NUCLEOTIDE SEQUENCE [LARGE SCALE GENOMIC DNA]</scope>
    <source>
        <strain evidence="1 2">LV</strain>
        <tissue evidence="1">Single pupa</tissue>
    </source>
</reference>